<evidence type="ECO:0000313" key="1">
    <source>
        <dbReference type="EMBL" id="KAG8391674.1"/>
    </source>
</evidence>
<proteinExistence type="predicted"/>
<name>A0AAV6Y9V8_9LAMI</name>
<dbReference type="AlphaFoldDB" id="A0AAV6Y9V8"/>
<evidence type="ECO:0000313" key="2">
    <source>
        <dbReference type="Proteomes" id="UP000826271"/>
    </source>
</evidence>
<comment type="caution">
    <text evidence="1">The sequence shown here is derived from an EMBL/GenBank/DDBJ whole genome shotgun (WGS) entry which is preliminary data.</text>
</comment>
<gene>
    <name evidence="1" type="ORF">BUALT_Bualt01G0211900</name>
</gene>
<protein>
    <submittedName>
        <fullName evidence="1">Uncharacterized protein</fullName>
    </submittedName>
</protein>
<dbReference type="Proteomes" id="UP000826271">
    <property type="component" value="Unassembled WGS sequence"/>
</dbReference>
<organism evidence="1 2">
    <name type="scientific">Buddleja alternifolia</name>
    <dbReference type="NCBI Taxonomy" id="168488"/>
    <lineage>
        <taxon>Eukaryota</taxon>
        <taxon>Viridiplantae</taxon>
        <taxon>Streptophyta</taxon>
        <taxon>Embryophyta</taxon>
        <taxon>Tracheophyta</taxon>
        <taxon>Spermatophyta</taxon>
        <taxon>Magnoliopsida</taxon>
        <taxon>eudicotyledons</taxon>
        <taxon>Gunneridae</taxon>
        <taxon>Pentapetalae</taxon>
        <taxon>asterids</taxon>
        <taxon>lamiids</taxon>
        <taxon>Lamiales</taxon>
        <taxon>Scrophulariaceae</taxon>
        <taxon>Buddlejeae</taxon>
        <taxon>Buddleja</taxon>
    </lineage>
</organism>
<keyword evidence="2" id="KW-1185">Reference proteome</keyword>
<reference evidence="1" key="1">
    <citation type="submission" date="2019-10" db="EMBL/GenBank/DDBJ databases">
        <authorList>
            <person name="Zhang R."/>
            <person name="Pan Y."/>
            <person name="Wang J."/>
            <person name="Ma R."/>
            <person name="Yu S."/>
        </authorList>
    </citation>
    <scope>NUCLEOTIDE SEQUENCE</scope>
    <source>
        <strain evidence="1">LA-IB0</strain>
        <tissue evidence="1">Leaf</tissue>
    </source>
</reference>
<dbReference type="EMBL" id="WHWC01000001">
    <property type="protein sequence ID" value="KAG8391674.1"/>
    <property type="molecule type" value="Genomic_DNA"/>
</dbReference>
<sequence>MKEIVVRDSGFCKIFHGDIPGSSYTSLRRNFEEHLSTVTPFNVIGMTIYVRVRYDPSATTKLFDGFILHPCSE</sequence>
<accession>A0AAV6Y9V8</accession>